<dbReference type="AlphaFoldDB" id="A0A9X0CJV3"/>
<organism evidence="2 3">
    <name type="scientific">Desmophyllum pertusum</name>
    <dbReference type="NCBI Taxonomy" id="174260"/>
    <lineage>
        <taxon>Eukaryota</taxon>
        <taxon>Metazoa</taxon>
        <taxon>Cnidaria</taxon>
        <taxon>Anthozoa</taxon>
        <taxon>Hexacorallia</taxon>
        <taxon>Scleractinia</taxon>
        <taxon>Caryophylliina</taxon>
        <taxon>Caryophylliidae</taxon>
        <taxon>Desmophyllum</taxon>
    </lineage>
</organism>
<reference evidence="2" key="1">
    <citation type="submission" date="2023-01" db="EMBL/GenBank/DDBJ databases">
        <title>Genome assembly of the deep-sea coral Lophelia pertusa.</title>
        <authorList>
            <person name="Herrera S."/>
            <person name="Cordes E."/>
        </authorList>
    </citation>
    <scope>NUCLEOTIDE SEQUENCE</scope>
    <source>
        <strain evidence="2">USNM1676648</strain>
        <tissue evidence="2">Polyp</tissue>
    </source>
</reference>
<gene>
    <name evidence="2" type="ORF">OS493_023859</name>
</gene>
<accession>A0A9X0CJV3</accession>
<proteinExistence type="predicted"/>
<keyword evidence="1" id="KW-0175">Coiled coil</keyword>
<feature type="coiled-coil region" evidence="1">
    <location>
        <begin position="12"/>
        <end position="131"/>
    </location>
</feature>
<evidence type="ECO:0000256" key="1">
    <source>
        <dbReference type="SAM" id="Coils"/>
    </source>
</evidence>
<dbReference type="EMBL" id="MU827319">
    <property type="protein sequence ID" value="KAJ7357720.1"/>
    <property type="molecule type" value="Genomic_DNA"/>
</dbReference>
<protein>
    <submittedName>
        <fullName evidence="2">Uncharacterized protein</fullName>
    </submittedName>
</protein>
<evidence type="ECO:0000313" key="3">
    <source>
        <dbReference type="Proteomes" id="UP001163046"/>
    </source>
</evidence>
<sequence>MEIRETKLWRSREKANEENEDLLVQISVMKNELKALENKNDTLQTELETKRIDLKRLKAKEHYNERELRNLKRDLKRKDQNLEEAEESLDNALMEKNYYLESRFKDSQASNEQLNARIDELKEMVKELKRGRDYEHLHEEVELLKGSLDLCNHREKLLTFQVNALEAEASHFKNCELDFNRIMSEKDKKFKELKKESSRDIIQLRHQLATVMYENARILSENYEQDKKSRVIEELETTPTFLAKKEQILKQFFLGLSESLTFLLNKADSCSDAGNKTQVYCEKYFAM</sequence>
<dbReference type="Proteomes" id="UP001163046">
    <property type="component" value="Unassembled WGS sequence"/>
</dbReference>
<evidence type="ECO:0000313" key="2">
    <source>
        <dbReference type="EMBL" id="KAJ7357720.1"/>
    </source>
</evidence>
<comment type="caution">
    <text evidence="2">The sequence shown here is derived from an EMBL/GenBank/DDBJ whole genome shotgun (WGS) entry which is preliminary data.</text>
</comment>
<dbReference type="OrthoDB" id="10255522at2759"/>
<keyword evidence="3" id="KW-1185">Reference proteome</keyword>
<name>A0A9X0CJV3_9CNID</name>
<dbReference type="Gene3D" id="1.10.287.1490">
    <property type="match status" value="1"/>
</dbReference>